<keyword evidence="2" id="KW-0732">Signal</keyword>
<accession>A0A9N8RSY6</accession>
<feature type="chain" id="PRO_5040276270" description="Methylamine utilization protein" evidence="2">
    <location>
        <begin position="24"/>
        <end position="206"/>
    </location>
</feature>
<comment type="subcellular location">
    <subcellularLocation>
        <location evidence="1">Periplasm</location>
    </subcellularLocation>
</comment>
<reference evidence="3" key="1">
    <citation type="submission" date="2021-04" db="EMBL/GenBank/DDBJ databases">
        <authorList>
            <person name="Vanwijnsberghe S."/>
        </authorList>
    </citation>
    <scope>NUCLEOTIDE SEQUENCE</scope>
    <source>
        <strain evidence="3">LMG 31841</strain>
    </source>
</reference>
<protein>
    <recommendedName>
        <fullName evidence="5">Methylamine utilization protein</fullName>
    </recommendedName>
</protein>
<dbReference type="EMBL" id="CAJQZC010000001">
    <property type="protein sequence ID" value="CAG4887432.1"/>
    <property type="molecule type" value="Genomic_DNA"/>
</dbReference>
<dbReference type="AlphaFoldDB" id="A0A9N8RSY6"/>
<evidence type="ECO:0000256" key="1">
    <source>
        <dbReference type="ARBA" id="ARBA00004418"/>
    </source>
</evidence>
<feature type="signal peptide" evidence="2">
    <location>
        <begin position="1"/>
        <end position="23"/>
    </location>
</feature>
<evidence type="ECO:0008006" key="5">
    <source>
        <dbReference type="Google" id="ProtNLM"/>
    </source>
</evidence>
<dbReference type="SUPFAM" id="SSF49503">
    <property type="entry name" value="Cupredoxins"/>
    <property type="match status" value="1"/>
</dbReference>
<gene>
    <name evidence="3" type="ORF">LMG31841_00433</name>
</gene>
<name>A0A9N8RSY6_9BURK</name>
<organism evidence="3 4">
    <name type="scientific">Paraburkholderia saeva</name>
    <dbReference type="NCBI Taxonomy" id="2777537"/>
    <lineage>
        <taxon>Bacteria</taxon>
        <taxon>Pseudomonadati</taxon>
        <taxon>Pseudomonadota</taxon>
        <taxon>Betaproteobacteria</taxon>
        <taxon>Burkholderiales</taxon>
        <taxon>Burkholderiaceae</taxon>
        <taxon>Paraburkholderia</taxon>
    </lineage>
</organism>
<comment type="caution">
    <text evidence="3">The sequence shown here is derived from an EMBL/GenBank/DDBJ whole genome shotgun (WGS) entry which is preliminary data.</text>
</comment>
<dbReference type="CDD" id="cd04221">
    <property type="entry name" value="MauL"/>
    <property type="match status" value="1"/>
</dbReference>
<dbReference type="Gene3D" id="2.60.40.420">
    <property type="entry name" value="Cupredoxins - blue copper proteins"/>
    <property type="match status" value="1"/>
</dbReference>
<sequence length="206" mass="21789">MRNNVVRILVMLPGLAAAVFSLAAAAAALRVQVADQSGAPVADAIVYAVPASGKLPAKPPAGAIIDQVHRRFVPLVSAIQTGGAVSFPNKDNIEHDVYSFSPAKKFELDLYHGVPAHPVVFDKAGLVVMGCNIHDTMVAYLLVVDTPYFGKTDASGAAVIDGLPADSYQIVAWHFRMTDPDAKPTQKISLTVDASTKFALQLKPAE</sequence>
<evidence type="ECO:0000313" key="3">
    <source>
        <dbReference type="EMBL" id="CAG4887432.1"/>
    </source>
</evidence>
<proteinExistence type="predicted"/>
<dbReference type="InterPro" id="IPR034242">
    <property type="entry name" value="MauL"/>
</dbReference>
<dbReference type="GO" id="GO:0042597">
    <property type="term" value="C:periplasmic space"/>
    <property type="evidence" value="ECO:0007669"/>
    <property type="project" value="UniProtKB-SubCell"/>
</dbReference>
<evidence type="ECO:0000313" key="4">
    <source>
        <dbReference type="Proteomes" id="UP000789704"/>
    </source>
</evidence>
<dbReference type="InterPro" id="IPR008972">
    <property type="entry name" value="Cupredoxin"/>
</dbReference>
<evidence type="ECO:0000256" key="2">
    <source>
        <dbReference type="SAM" id="SignalP"/>
    </source>
</evidence>
<dbReference type="Proteomes" id="UP000789704">
    <property type="component" value="Unassembled WGS sequence"/>
</dbReference>
<dbReference type="RefSeq" id="WP_228874500.1">
    <property type="nucleotide sequence ID" value="NZ_CAJQZC010000001.1"/>
</dbReference>
<keyword evidence="4" id="KW-1185">Reference proteome</keyword>